<protein>
    <recommendedName>
        <fullName evidence="3">Phosphatidic acid phosphatase type 2/haloperoxidase domain-containing protein</fullName>
    </recommendedName>
</protein>
<feature type="transmembrane region" description="Helical" evidence="2">
    <location>
        <begin position="316"/>
        <end position="335"/>
    </location>
</feature>
<evidence type="ECO:0000313" key="5">
    <source>
        <dbReference type="Proteomes" id="UP000322927"/>
    </source>
</evidence>
<feature type="compositionally biased region" description="Polar residues" evidence="1">
    <location>
        <begin position="25"/>
        <end position="36"/>
    </location>
</feature>
<dbReference type="SMART" id="SM00014">
    <property type="entry name" value="acidPPc"/>
    <property type="match status" value="1"/>
</dbReference>
<evidence type="ECO:0000313" key="4">
    <source>
        <dbReference type="EMBL" id="QES33771.1"/>
    </source>
</evidence>
<feature type="transmembrane region" description="Helical" evidence="2">
    <location>
        <begin position="290"/>
        <end position="310"/>
    </location>
</feature>
<keyword evidence="2" id="KW-0812">Transmembrane</keyword>
<dbReference type="EMBL" id="CP029192">
    <property type="protein sequence ID" value="QES33771.1"/>
    <property type="molecule type" value="Genomic_DNA"/>
</dbReference>
<accession>A0A5P2BXL1</accession>
<dbReference type="InterPro" id="IPR000326">
    <property type="entry name" value="PAP2/HPO"/>
</dbReference>
<feature type="compositionally biased region" description="Basic and acidic residues" evidence="1">
    <location>
        <begin position="73"/>
        <end position="86"/>
    </location>
</feature>
<dbReference type="Gene3D" id="1.20.144.10">
    <property type="entry name" value="Phosphatidic acid phosphatase type 2/haloperoxidase"/>
    <property type="match status" value="1"/>
</dbReference>
<gene>
    <name evidence="4" type="ORF">DEJ48_10565</name>
</gene>
<feature type="transmembrane region" description="Helical" evidence="2">
    <location>
        <begin position="218"/>
        <end position="237"/>
    </location>
</feature>
<reference evidence="4 5" key="1">
    <citation type="submission" date="2018-05" db="EMBL/GenBank/DDBJ databases">
        <title>Streptomyces venezuelae.</title>
        <authorList>
            <person name="Kim W."/>
            <person name="Lee N."/>
            <person name="Cho B.-K."/>
        </authorList>
    </citation>
    <scope>NUCLEOTIDE SEQUENCE [LARGE SCALE GENOMIC DNA]</scope>
    <source>
        <strain evidence="4 5">ATCC 14584</strain>
    </source>
</reference>
<feature type="transmembrane region" description="Helical" evidence="2">
    <location>
        <begin position="138"/>
        <end position="157"/>
    </location>
</feature>
<feature type="domain" description="Phosphatidic acid phosphatase type 2/haloperoxidase" evidence="3">
    <location>
        <begin position="220"/>
        <end position="331"/>
    </location>
</feature>
<proteinExistence type="predicted"/>
<sequence>MTGCCSVCRPAIRCRTVSADERNTRSQGTVGGTTTEPPQPRPGRALAHTPGALGSGTPHRSDGRSPHTPRGARTPDPEDRFGDSPRRTRVSRSPRTVRAGRPPKGRHTPPLVPALRHVRTSCRVRLWRMSATPAPRRPALALSLCVVLFALLTWQVVVEGPLRRADERAARALAGSRLPDGAAEFLADLGNATVAVPVLVAVAVYTAWRARRGGAFRWWLPAVAALVAMAAVPVLVAPLKAVIDRPGPPGMAGDGGFYPSGHAATAAVAYGVAALLLLPLLRGAYGRRELVIGCCLLNVAVGFGLVRRGYHWPLDVVASWCLAAVLLLAMVLLVGRTAPVSRSTGRSSSRTPSC</sequence>
<evidence type="ECO:0000259" key="3">
    <source>
        <dbReference type="SMART" id="SM00014"/>
    </source>
</evidence>
<dbReference type="AlphaFoldDB" id="A0A5P2BXL1"/>
<dbReference type="OrthoDB" id="4870188at2"/>
<dbReference type="Proteomes" id="UP000322927">
    <property type="component" value="Chromosome"/>
</dbReference>
<feature type="transmembrane region" description="Helical" evidence="2">
    <location>
        <begin position="257"/>
        <end position="278"/>
    </location>
</feature>
<dbReference type="SUPFAM" id="SSF48317">
    <property type="entry name" value="Acid phosphatase/Vanadium-dependent haloperoxidase"/>
    <property type="match status" value="1"/>
</dbReference>
<name>A0A5P2BXL1_STRVZ</name>
<keyword evidence="2" id="KW-0472">Membrane</keyword>
<evidence type="ECO:0000256" key="2">
    <source>
        <dbReference type="SAM" id="Phobius"/>
    </source>
</evidence>
<keyword evidence="2" id="KW-1133">Transmembrane helix</keyword>
<organism evidence="4 5">
    <name type="scientific">Streptomyces venezuelae</name>
    <dbReference type="NCBI Taxonomy" id="54571"/>
    <lineage>
        <taxon>Bacteria</taxon>
        <taxon>Bacillati</taxon>
        <taxon>Actinomycetota</taxon>
        <taxon>Actinomycetes</taxon>
        <taxon>Kitasatosporales</taxon>
        <taxon>Streptomycetaceae</taxon>
        <taxon>Streptomyces</taxon>
    </lineage>
</organism>
<dbReference type="Pfam" id="PF01569">
    <property type="entry name" value="PAP2"/>
    <property type="match status" value="1"/>
</dbReference>
<dbReference type="InterPro" id="IPR036938">
    <property type="entry name" value="PAP2/HPO_sf"/>
</dbReference>
<evidence type="ECO:0000256" key="1">
    <source>
        <dbReference type="SAM" id="MobiDB-lite"/>
    </source>
</evidence>
<feature type="region of interest" description="Disordered" evidence="1">
    <location>
        <begin position="19"/>
        <end position="111"/>
    </location>
</feature>
<feature type="transmembrane region" description="Helical" evidence="2">
    <location>
        <begin position="185"/>
        <end position="206"/>
    </location>
</feature>